<comment type="caution">
    <text evidence="3">The sequence shown here is derived from an EMBL/GenBank/DDBJ whole genome shotgun (WGS) entry which is preliminary data.</text>
</comment>
<dbReference type="AlphaFoldDB" id="A0AAD9DIH9"/>
<feature type="transmembrane region" description="Helical" evidence="2">
    <location>
        <begin position="18"/>
        <end position="37"/>
    </location>
</feature>
<evidence type="ECO:0000256" key="1">
    <source>
        <dbReference type="SAM" id="MobiDB-lite"/>
    </source>
</evidence>
<proteinExistence type="predicted"/>
<protein>
    <recommendedName>
        <fullName evidence="5">DDRGK domain-containing protein 1</fullName>
    </recommendedName>
</protein>
<sequence>MSNPDYTVTGVALSNETILILCSFGFASLGIVLFLILRNQPKQDDDDEHNDRDYYGDELDQADVATLNRAQRRARAKYKMKQARRDMAPVVAARGGNGDDNNMPAEGGVHDDDVNDNVAAVADRKERQRIAKQMERNERKMYSMEAQRWRDKNQASNDNDVAGERNFSAEDIFPQRLDKNDPLSDVLFWEYIVRGIKDATLSTDELISRCEAAQSKAMTMREFIKRVECDGSVSIIDLADEFEISTPDALIEIAQWNDLYNINGMIDSCGNFVINATQ</sequence>
<dbReference type="EMBL" id="JATAAI010000001">
    <property type="protein sequence ID" value="KAK1748437.1"/>
    <property type="molecule type" value="Genomic_DNA"/>
</dbReference>
<keyword evidence="2" id="KW-0472">Membrane</keyword>
<name>A0AAD9DIH9_9STRA</name>
<feature type="compositionally biased region" description="Basic and acidic residues" evidence="1">
    <location>
        <begin position="141"/>
        <end position="153"/>
    </location>
</feature>
<keyword evidence="2" id="KW-0812">Transmembrane</keyword>
<keyword evidence="2" id="KW-1133">Transmembrane helix</keyword>
<gene>
    <name evidence="3" type="ORF">QTG54_000376</name>
</gene>
<reference evidence="3" key="1">
    <citation type="submission" date="2023-06" db="EMBL/GenBank/DDBJ databases">
        <title>Survivors Of The Sea: Transcriptome response of Skeletonema marinoi to long-term dormancy.</title>
        <authorList>
            <person name="Pinder M.I.M."/>
            <person name="Kourtchenko O."/>
            <person name="Robertson E.K."/>
            <person name="Larsson T."/>
            <person name="Maumus F."/>
            <person name="Osuna-Cruz C.M."/>
            <person name="Vancaester E."/>
            <person name="Stenow R."/>
            <person name="Vandepoele K."/>
            <person name="Ploug H."/>
            <person name="Bruchert V."/>
            <person name="Godhe A."/>
            <person name="Topel M."/>
        </authorList>
    </citation>
    <scope>NUCLEOTIDE SEQUENCE</scope>
    <source>
        <strain evidence="3">R05AC</strain>
    </source>
</reference>
<feature type="region of interest" description="Disordered" evidence="1">
    <location>
        <begin position="141"/>
        <end position="161"/>
    </location>
</feature>
<organism evidence="3 4">
    <name type="scientific">Skeletonema marinoi</name>
    <dbReference type="NCBI Taxonomy" id="267567"/>
    <lineage>
        <taxon>Eukaryota</taxon>
        <taxon>Sar</taxon>
        <taxon>Stramenopiles</taxon>
        <taxon>Ochrophyta</taxon>
        <taxon>Bacillariophyta</taxon>
        <taxon>Coscinodiscophyceae</taxon>
        <taxon>Thalassiosirophycidae</taxon>
        <taxon>Thalassiosirales</taxon>
        <taxon>Skeletonemataceae</taxon>
        <taxon>Skeletonema</taxon>
        <taxon>Skeletonema marinoi-dohrnii complex</taxon>
    </lineage>
</organism>
<dbReference type="Proteomes" id="UP001224775">
    <property type="component" value="Unassembled WGS sequence"/>
</dbReference>
<evidence type="ECO:0000313" key="4">
    <source>
        <dbReference type="Proteomes" id="UP001224775"/>
    </source>
</evidence>
<evidence type="ECO:0000313" key="3">
    <source>
        <dbReference type="EMBL" id="KAK1748437.1"/>
    </source>
</evidence>
<evidence type="ECO:0008006" key="5">
    <source>
        <dbReference type="Google" id="ProtNLM"/>
    </source>
</evidence>
<accession>A0AAD9DIH9</accession>
<evidence type="ECO:0000256" key="2">
    <source>
        <dbReference type="SAM" id="Phobius"/>
    </source>
</evidence>
<keyword evidence="4" id="KW-1185">Reference proteome</keyword>